<dbReference type="Gene3D" id="3.40.50.1110">
    <property type="entry name" value="SGNH hydrolase"/>
    <property type="match status" value="1"/>
</dbReference>
<sequence>MLLQLIFFILNIQKKVRMKHSRYFIKIIFSFSLILTSLLFQAQEKPFWKEIQAFRKTDQTSRIPKKAILFLGSSSFTYWNDVNDYFPTKTIVNRAFGGSRLLDLNRYSDELLDPYKPKQIVIYCGENDIATDNPAPAEVLERFKTFFGKIRQKYPKVPVAYVSIKYSPSREQFWPQMKELNQMIEAYLKTQRKAEYIDITTVMNGENGKVRTDIFKEDMLHMKPEGYRLWTKVMAKYLK</sequence>
<dbReference type="PANTHER" id="PTHR30383:SF5">
    <property type="entry name" value="SGNH HYDROLASE-TYPE ESTERASE DOMAIN-CONTAINING PROTEIN"/>
    <property type="match status" value="1"/>
</dbReference>
<protein>
    <submittedName>
        <fullName evidence="2">Lysophospholipase L1</fullName>
    </submittedName>
</protein>
<dbReference type="InterPro" id="IPR013830">
    <property type="entry name" value="SGNH_hydro"/>
</dbReference>
<evidence type="ECO:0000259" key="1">
    <source>
        <dbReference type="Pfam" id="PF13472"/>
    </source>
</evidence>
<evidence type="ECO:0000313" key="3">
    <source>
        <dbReference type="Proteomes" id="UP000184498"/>
    </source>
</evidence>
<reference evidence="3" key="1">
    <citation type="submission" date="2016-11" db="EMBL/GenBank/DDBJ databases">
        <authorList>
            <person name="Varghese N."/>
            <person name="Submissions S."/>
        </authorList>
    </citation>
    <scope>NUCLEOTIDE SEQUENCE [LARGE SCALE GENOMIC DNA]</scope>
    <source>
        <strain evidence="3">DSM 18016</strain>
    </source>
</reference>
<feature type="domain" description="SGNH hydrolase-type esterase" evidence="1">
    <location>
        <begin position="81"/>
        <end position="229"/>
    </location>
</feature>
<dbReference type="EMBL" id="FRAM01000004">
    <property type="protein sequence ID" value="SHK65412.1"/>
    <property type="molecule type" value="Genomic_DNA"/>
</dbReference>
<dbReference type="Proteomes" id="UP000184498">
    <property type="component" value="Unassembled WGS sequence"/>
</dbReference>
<dbReference type="SUPFAM" id="SSF52266">
    <property type="entry name" value="SGNH hydrolase"/>
    <property type="match status" value="1"/>
</dbReference>
<evidence type="ECO:0000313" key="2">
    <source>
        <dbReference type="EMBL" id="SHK65412.1"/>
    </source>
</evidence>
<organism evidence="2 3">
    <name type="scientific">Epilithonimonas mollis</name>
    <dbReference type="NCBI Taxonomy" id="216903"/>
    <lineage>
        <taxon>Bacteria</taxon>
        <taxon>Pseudomonadati</taxon>
        <taxon>Bacteroidota</taxon>
        <taxon>Flavobacteriia</taxon>
        <taxon>Flavobacteriales</taxon>
        <taxon>Weeksellaceae</taxon>
        <taxon>Chryseobacterium group</taxon>
        <taxon>Epilithonimonas</taxon>
    </lineage>
</organism>
<name>A0A1M6U841_9FLAO</name>
<dbReference type="AlphaFoldDB" id="A0A1M6U841"/>
<dbReference type="InterPro" id="IPR036514">
    <property type="entry name" value="SGNH_hydro_sf"/>
</dbReference>
<dbReference type="PANTHER" id="PTHR30383">
    <property type="entry name" value="THIOESTERASE 1/PROTEASE 1/LYSOPHOSPHOLIPASE L1"/>
    <property type="match status" value="1"/>
</dbReference>
<accession>A0A1M6U841</accession>
<dbReference type="InterPro" id="IPR051532">
    <property type="entry name" value="Ester_Hydrolysis_Enzymes"/>
</dbReference>
<dbReference type="Pfam" id="PF13472">
    <property type="entry name" value="Lipase_GDSL_2"/>
    <property type="match status" value="1"/>
</dbReference>
<dbReference type="STRING" id="216903.SAMN05444371_3196"/>
<gene>
    <name evidence="2" type="ORF">SAMN05444371_3196</name>
</gene>
<proteinExistence type="predicted"/>
<keyword evidence="3" id="KW-1185">Reference proteome</keyword>
<dbReference type="GO" id="GO:0004622">
    <property type="term" value="F:phosphatidylcholine lysophospholipase activity"/>
    <property type="evidence" value="ECO:0007669"/>
    <property type="project" value="TreeGrafter"/>
</dbReference>